<dbReference type="GO" id="GO:0043386">
    <property type="term" value="P:mycotoxin biosynthetic process"/>
    <property type="evidence" value="ECO:0007669"/>
    <property type="project" value="UniProtKB-ARBA"/>
</dbReference>
<dbReference type="Gene3D" id="1.10.600.10">
    <property type="entry name" value="Farnesyl Diphosphate Synthase"/>
    <property type="match status" value="2"/>
</dbReference>
<dbReference type="PANTHER" id="PTHR12001:SF72">
    <property type="entry name" value="THIJ_PFPI FAMILY PROTEIN (AFU_ORTHOLOGUE AFUA_3G01210)-RELATED"/>
    <property type="match status" value="1"/>
</dbReference>
<evidence type="ECO:0000256" key="1">
    <source>
        <dbReference type="ARBA" id="ARBA00022679"/>
    </source>
</evidence>
<dbReference type="SFLD" id="SFLDS00005">
    <property type="entry name" value="Isoprenoid_Synthase_Type_I"/>
    <property type="match status" value="1"/>
</dbReference>
<name>A0A9Q9ATV0_9PEZI</name>
<keyword evidence="6" id="KW-1185">Reference proteome</keyword>
<dbReference type="PANTHER" id="PTHR12001">
    <property type="entry name" value="GERANYLGERANYL PYROPHOSPHATE SYNTHASE"/>
    <property type="match status" value="1"/>
</dbReference>
<evidence type="ECO:0000256" key="3">
    <source>
        <dbReference type="ARBA" id="ARBA00022842"/>
    </source>
</evidence>
<protein>
    <submittedName>
        <fullName evidence="5">Polyprenyl synthetase, isoprenoid synthase domain superfamily</fullName>
    </submittedName>
</protein>
<dbReference type="GO" id="GO:0046165">
    <property type="term" value="P:alcohol biosynthetic process"/>
    <property type="evidence" value="ECO:0007669"/>
    <property type="project" value="UniProtKB-ARBA"/>
</dbReference>
<dbReference type="InterPro" id="IPR033749">
    <property type="entry name" value="Polyprenyl_synt_CS"/>
</dbReference>
<dbReference type="GO" id="GO:0046872">
    <property type="term" value="F:metal ion binding"/>
    <property type="evidence" value="ECO:0007669"/>
    <property type="project" value="UniProtKB-KW"/>
</dbReference>
<dbReference type="GO" id="GO:0004659">
    <property type="term" value="F:prenyltransferase activity"/>
    <property type="evidence" value="ECO:0007669"/>
    <property type="project" value="InterPro"/>
</dbReference>
<dbReference type="Pfam" id="PF19086">
    <property type="entry name" value="Terpene_syn_C_2"/>
    <property type="match status" value="1"/>
</dbReference>
<keyword evidence="2" id="KW-0479">Metal-binding</keyword>
<evidence type="ECO:0000256" key="4">
    <source>
        <dbReference type="SAM" id="MobiDB-lite"/>
    </source>
</evidence>
<dbReference type="AlphaFoldDB" id="A0A9Q9ATV0"/>
<keyword evidence="3" id="KW-0460">Magnesium</keyword>
<dbReference type="GO" id="GO:0008299">
    <property type="term" value="P:isoprenoid biosynthetic process"/>
    <property type="evidence" value="ECO:0007669"/>
    <property type="project" value="InterPro"/>
</dbReference>
<feature type="compositionally biased region" description="Polar residues" evidence="4">
    <location>
        <begin position="398"/>
        <end position="412"/>
    </location>
</feature>
<dbReference type="Proteomes" id="UP001056384">
    <property type="component" value="Chromosome 7"/>
</dbReference>
<accession>A0A9Q9ATV0</accession>
<evidence type="ECO:0000313" key="6">
    <source>
        <dbReference type="Proteomes" id="UP001056384"/>
    </source>
</evidence>
<gene>
    <name evidence="5" type="ORF">Slin15195_G083590</name>
</gene>
<keyword evidence="1" id="KW-0808">Transferase</keyword>
<sequence>MDSSEDQQVPSTRSIPVDKHLYQTEEYFCKFTPRIHKDQHLADQGSWQCQVDCLNASGPTDAERNKAHKSYAVGCINPIVGNFTALCACEALPERLALTTYMVEYAYIHDDVIEYAEDKTESKLAETNRELVEGLDFDDAKATSTKRHIKRRQLQAKMAVELIDVDRHQGLECLRLWKEMSDVFVQIRDLNFKNLDGYLPFRVVDAGCPWTMSLLCFSMDFSLTKSEEQDLSAVTSAAYNAWVLVNDYFSWEKEVLNYEHNGSTGEIVSAIFLFMRWHAVDAKKAKRMVREEICAREELYCQLKSEFVTQHGKTQKSTEWFDLLDLVTAGNFAWSMTTARYDLNGQDAYPALRLQHQTESQNLPGLDLDAPISTSAKKRDSVHEKMDLHEASCLLNDQVDSSSGSQTASDVTNGHAEPKSPPAPELSLDTFETMVLEPTQYIESMPSKGVRNTAIDALDVWYQVPDTALQTIRDIVTTLHNSSLMLDDIQDGSLLRRGLPATHVVYGISQTINAANHLMIKAVKAAESLSSTAASILTKRLLEAHIGQGMDLYWKHHTSIPTEQDYFAMVDGKTGGLFMLVAELMRSQATINTSLELGGLMTTIGRFFQARDDYQNLEASEYAEQKGVAEDINEGKLSLPLIHALQSTKHRGRLLSILQQRKSGNGVDMEVRKLAVDDIKAAGGMKYTRSVVMKLEKEVEGLIAASEKVAGKTNWILRLLHKRLHIE</sequence>
<dbReference type="InterPro" id="IPR000092">
    <property type="entry name" value="Polyprenyl_synt"/>
</dbReference>
<dbReference type="PROSITE" id="PS00723">
    <property type="entry name" value="POLYPRENYL_SYNTHASE_1"/>
    <property type="match status" value="1"/>
</dbReference>
<dbReference type="EMBL" id="CP099424">
    <property type="protein sequence ID" value="USW55040.1"/>
    <property type="molecule type" value="Genomic_DNA"/>
</dbReference>
<dbReference type="Pfam" id="PF00348">
    <property type="entry name" value="polyprenyl_synt"/>
    <property type="match status" value="1"/>
</dbReference>
<evidence type="ECO:0000256" key="2">
    <source>
        <dbReference type="ARBA" id="ARBA00022723"/>
    </source>
</evidence>
<dbReference type="InterPro" id="IPR008949">
    <property type="entry name" value="Isoprenoid_synthase_dom_sf"/>
</dbReference>
<dbReference type="SUPFAM" id="SSF48576">
    <property type="entry name" value="Terpenoid synthases"/>
    <property type="match status" value="2"/>
</dbReference>
<evidence type="ECO:0000313" key="5">
    <source>
        <dbReference type="EMBL" id="USW55040.1"/>
    </source>
</evidence>
<organism evidence="5 6">
    <name type="scientific">Septoria linicola</name>
    <dbReference type="NCBI Taxonomy" id="215465"/>
    <lineage>
        <taxon>Eukaryota</taxon>
        <taxon>Fungi</taxon>
        <taxon>Dikarya</taxon>
        <taxon>Ascomycota</taxon>
        <taxon>Pezizomycotina</taxon>
        <taxon>Dothideomycetes</taxon>
        <taxon>Dothideomycetidae</taxon>
        <taxon>Mycosphaerellales</taxon>
        <taxon>Mycosphaerellaceae</taxon>
        <taxon>Septoria</taxon>
    </lineage>
</organism>
<feature type="region of interest" description="Disordered" evidence="4">
    <location>
        <begin position="398"/>
        <end position="427"/>
    </location>
</feature>
<proteinExistence type="predicted"/>
<reference evidence="5" key="1">
    <citation type="submission" date="2022-06" db="EMBL/GenBank/DDBJ databases">
        <title>Complete genome sequences of two strains of the flax pathogen Septoria linicola.</title>
        <authorList>
            <person name="Lapalu N."/>
            <person name="Simon A."/>
            <person name="Demenou B."/>
            <person name="Paumier D."/>
            <person name="Guillot M.-P."/>
            <person name="Gout L."/>
            <person name="Valade R."/>
        </authorList>
    </citation>
    <scope>NUCLEOTIDE SEQUENCE</scope>
    <source>
        <strain evidence="5">SE15195</strain>
    </source>
</reference>